<organism evidence="1">
    <name type="scientific">Octopus bimaculoides</name>
    <name type="common">California two-spotted octopus</name>
    <dbReference type="NCBI Taxonomy" id="37653"/>
    <lineage>
        <taxon>Eukaryota</taxon>
        <taxon>Metazoa</taxon>
        <taxon>Spiralia</taxon>
        <taxon>Lophotrochozoa</taxon>
        <taxon>Mollusca</taxon>
        <taxon>Cephalopoda</taxon>
        <taxon>Coleoidea</taxon>
        <taxon>Octopodiformes</taxon>
        <taxon>Octopoda</taxon>
        <taxon>Incirrata</taxon>
        <taxon>Octopodidae</taxon>
        <taxon>Octopus</taxon>
    </lineage>
</organism>
<dbReference type="AlphaFoldDB" id="A0A0L8FMS8"/>
<accession>A0A0L8FMS8</accession>
<name>A0A0L8FMS8_OCTBM</name>
<evidence type="ECO:0000313" key="1">
    <source>
        <dbReference type="EMBL" id="KOF65972.1"/>
    </source>
</evidence>
<protein>
    <submittedName>
        <fullName evidence="1">Uncharacterized protein</fullName>
    </submittedName>
</protein>
<gene>
    <name evidence="1" type="ORF">OCBIM_22013884mg</name>
</gene>
<reference evidence="1" key="1">
    <citation type="submission" date="2015-07" db="EMBL/GenBank/DDBJ databases">
        <title>MeaNS - Measles Nucleotide Surveillance Program.</title>
        <authorList>
            <person name="Tran T."/>
            <person name="Druce J."/>
        </authorList>
    </citation>
    <scope>NUCLEOTIDE SEQUENCE</scope>
    <source>
        <strain evidence="1">UCB-OBI-ISO-001</strain>
        <tissue evidence="1">Gonad</tissue>
    </source>
</reference>
<dbReference type="EMBL" id="KQ428701">
    <property type="protein sequence ID" value="KOF65972.1"/>
    <property type="molecule type" value="Genomic_DNA"/>
</dbReference>
<sequence>MGYWYCGRYRPTHRCPHLLQMTTTPTHGAAFGTGCDDIAIYYSLMLNKYKEKYCKP</sequence>
<proteinExistence type="predicted"/>